<evidence type="ECO:0000256" key="1">
    <source>
        <dbReference type="SAM" id="MobiDB-lite"/>
    </source>
</evidence>
<dbReference type="EMBL" id="JACEFO010001700">
    <property type="protein sequence ID" value="KAF8719738.1"/>
    <property type="molecule type" value="Genomic_DNA"/>
</dbReference>
<keyword evidence="2" id="KW-0472">Membrane</keyword>
<keyword evidence="2" id="KW-1133">Transmembrane helix</keyword>
<feature type="region of interest" description="Disordered" evidence="1">
    <location>
        <begin position="1"/>
        <end position="20"/>
    </location>
</feature>
<evidence type="ECO:0000313" key="3">
    <source>
        <dbReference type="EMBL" id="KAF8719738.1"/>
    </source>
</evidence>
<keyword evidence="2" id="KW-0812">Transmembrane</keyword>
<protein>
    <submittedName>
        <fullName evidence="3">Uncharacterized protein</fullName>
    </submittedName>
</protein>
<feature type="transmembrane region" description="Helical" evidence="2">
    <location>
        <begin position="29"/>
        <end position="51"/>
    </location>
</feature>
<proteinExistence type="predicted"/>
<evidence type="ECO:0000313" key="4">
    <source>
        <dbReference type="Proteomes" id="UP000636709"/>
    </source>
</evidence>
<comment type="caution">
    <text evidence="3">The sequence shown here is derived from an EMBL/GenBank/DDBJ whole genome shotgun (WGS) entry which is preliminary data.</text>
</comment>
<gene>
    <name evidence="3" type="ORF">HU200_024491</name>
</gene>
<dbReference type="AlphaFoldDB" id="A0A835CAP2"/>
<feature type="region of interest" description="Disordered" evidence="1">
    <location>
        <begin position="115"/>
        <end position="161"/>
    </location>
</feature>
<keyword evidence="4" id="KW-1185">Reference proteome</keyword>
<evidence type="ECO:0000256" key="2">
    <source>
        <dbReference type="SAM" id="Phobius"/>
    </source>
</evidence>
<name>A0A835CAP2_9POAL</name>
<organism evidence="3 4">
    <name type="scientific">Digitaria exilis</name>
    <dbReference type="NCBI Taxonomy" id="1010633"/>
    <lineage>
        <taxon>Eukaryota</taxon>
        <taxon>Viridiplantae</taxon>
        <taxon>Streptophyta</taxon>
        <taxon>Embryophyta</taxon>
        <taxon>Tracheophyta</taxon>
        <taxon>Spermatophyta</taxon>
        <taxon>Magnoliopsida</taxon>
        <taxon>Liliopsida</taxon>
        <taxon>Poales</taxon>
        <taxon>Poaceae</taxon>
        <taxon>PACMAD clade</taxon>
        <taxon>Panicoideae</taxon>
        <taxon>Panicodae</taxon>
        <taxon>Paniceae</taxon>
        <taxon>Anthephorinae</taxon>
        <taxon>Digitaria</taxon>
    </lineage>
</organism>
<accession>A0A835CAP2</accession>
<dbReference type="Proteomes" id="UP000636709">
    <property type="component" value="Unassembled WGS sequence"/>
</dbReference>
<reference evidence="3" key="1">
    <citation type="submission" date="2020-07" db="EMBL/GenBank/DDBJ databases">
        <title>Genome sequence and genetic diversity analysis of an under-domesticated orphan crop, white fonio (Digitaria exilis).</title>
        <authorList>
            <person name="Bennetzen J.L."/>
            <person name="Chen S."/>
            <person name="Ma X."/>
            <person name="Wang X."/>
            <person name="Yssel A.E.J."/>
            <person name="Chaluvadi S.R."/>
            <person name="Johnson M."/>
            <person name="Gangashetty P."/>
            <person name="Hamidou F."/>
            <person name="Sanogo M.D."/>
            <person name="Zwaenepoel A."/>
            <person name="Wallace J."/>
            <person name="Van De Peer Y."/>
            <person name="Van Deynze A."/>
        </authorList>
    </citation>
    <scope>NUCLEOTIDE SEQUENCE</scope>
    <source>
        <tissue evidence="3">Leaves</tissue>
    </source>
</reference>
<dbReference type="OrthoDB" id="684911at2759"/>
<sequence>MSSSGPDGLRNAMAESHHDDDHGGNYGPVIGILILIVILTGGALAVARYLVGPQAFQRTGYDFDAFVQRKFAVCLGSGGAGNPAAPPVKRTCDLQPDEAAADEEVGIVDEEMGAAAAEEEVGAVDEEVGDAEEVGALELPVEEVEEEGEEEEEEEESVVDP</sequence>